<evidence type="ECO:0000259" key="1">
    <source>
        <dbReference type="PROSITE" id="PS50164"/>
    </source>
</evidence>
<evidence type="ECO:0000313" key="2">
    <source>
        <dbReference type="EMBL" id="AXF52177.1"/>
    </source>
</evidence>
<keyword evidence="2" id="KW-0378">Hydrolase</keyword>
<dbReference type="EMBL" id="MH552500">
    <property type="protein sequence ID" value="AXF52177.1"/>
    <property type="molecule type" value="Genomic_DNA"/>
</dbReference>
<dbReference type="PROSITE" id="PS50164">
    <property type="entry name" value="GIY_YIG"/>
    <property type="match status" value="1"/>
</dbReference>
<dbReference type="RefSeq" id="YP_010097085.1">
    <property type="nucleotide sequence ID" value="NC_055756.1"/>
</dbReference>
<keyword evidence="2" id="KW-0540">Nuclease</keyword>
<protein>
    <submittedName>
        <fullName evidence="2">Catalytic GIY-YIG endonuclease domain protein</fullName>
    </submittedName>
</protein>
<reference evidence="2 3" key="1">
    <citation type="submission" date="2018-06" db="EMBL/GenBank/DDBJ databases">
        <title>Uncovering a Universe of Circular DNA Viruses in Animal Metagenomes.</title>
        <authorList>
            <person name="Tisza M."/>
            <person name="Buck C."/>
            <person name="Pastrana D."/>
            <person name="Welch N."/>
            <person name="Peretti A."/>
        </authorList>
    </citation>
    <scope>NUCLEOTIDE SEQUENCE [LARGE SCALE GENOMIC DNA]</scope>
    <source>
        <strain evidence="2">Ctcc615</strain>
    </source>
</reference>
<evidence type="ECO:0000313" key="3">
    <source>
        <dbReference type="Proteomes" id="UP000257457"/>
    </source>
</evidence>
<organism evidence="2 3">
    <name type="scientific">crAssphage sp. isolate ctcc615</name>
    <dbReference type="NCBI Taxonomy" id="2989853"/>
    <lineage>
        <taxon>Viruses</taxon>
        <taxon>Duplodnaviria</taxon>
        <taxon>Heunggongvirae</taxon>
        <taxon>Uroviricota</taxon>
        <taxon>Caudoviricetes</taxon>
        <taxon>Crassvirales</taxon>
        <taxon>Intestiviridae</taxon>
        <taxon>Obtuvirinae</taxon>
        <taxon>Wotdevirus</taxon>
        <taxon>Wotdevirus murinus</taxon>
    </lineage>
</organism>
<sequence length="233" mass="27451">MIYNVYGLVSPIDGQIVYVGMTIHSIEHRLKQHYWHLNEVQRGERKTNNRFEYLKSILPLKVNIKLLASIDTDKPFSLSPYYYENFYIKKYKELNPNLLNETDGGIGNNTYKYKSENEIKEIGIKISNKIKGKSKPKGFSEHLSEIRKGSNNPMVKSFNNPIYIIDCNTHKRLKGSFIYGYQINKFLNKNNAWSNIKKAVNHINMRNGAKHKFQVCYGYYWLTWNYAKDYPLE</sequence>
<keyword evidence="3" id="KW-1185">Reference proteome</keyword>
<proteinExistence type="predicted"/>
<accession>A0A345BP06</accession>
<dbReference type="GeneID" id="65114747"/>
<name>A0A345BP06_9CAUD</name>
<keyword evidence="2" id="KW-0255">Endonuclease</keyword>
<dbReference type="GO" id="GO:0004519">
    <property type="term" value="F:endonuclease activity"/>
    <property type="evidence" value="ECO:0007669"/>
    <property type="project" value="UniProtKB-KW"/>
</dbReference>
<dbReference type="Proteomes" id="UP000257457">
    <property type="component" value="Segment"/>
</dbReference>
<feature type="domain" description="GIY-YIG" evidence="1">
    <location>
        <begin position="1"/>
        <end position="101"/>
    </location>
</feature>
<dbReference type="InterPro" id="IPR000305">
    <property type="entry name" value="GIY-YIG_endonuc"/>
</dbReference>